<dbReference type="Proteomes" id="UP000251166">
    <property type="component" value="Chromosome"/>
</dbReference>
<gene>
    <name evidence="2" type="ORF">DLJ82_2112</name>
</gene>
<proteinExistence type="predicted"/>
<reference evidence="2 3" key="1">
    <citation type="submission" date="2018-07" db="EMBL/GenBank/DDBJ databases">
        <title>Rhizobium leguminosarum strain:ATCC 14479 Genome sequencing and assembly.</title>
        <authorList>
            <person name="Chakraborty R."/>
        </authorList>
    </citation>
    <scope>NUCLEOTIDE SEQUENCE [LARGE SCALE GENOMIC DNA]</scope>
    <source>
        <strain evidence="2 3">ATCC 14479</strain>
    </source>
</reference>
<feature type="transmembrane region" description="Helical" evidence="1">
    <location>
        <begin position="7"/>
        <end position="30"/>
    </location>
</feature>
<sequence length="42" mass="4684">MQPVGMRLAAVMFSLAVWAIIIAVASHLWATKMPVLLLTLYR</sequence>
<dbReference type="EMBL" id="CP030760">
    <property type="protein sequence ID" value="AXA39706.1"/>
    <property type="molecule type" value="Genomic_DNA"/>
</dbReference>
<evidence type="ECO:0000256" key="1">
    <source>
        <dbReference type="SAM" id="Phobius"/>
    </source>
</evidence>
<accession>A0A2Z4YEJ8</accession>
<evidence type="ECO:0000313" key="3">
    <source>
        <dbReference type="Proteomes" id="UP000251166"/>
    </source>
</evidence>
<keyword evidence="1" id="KW-1133">Transmembrane helix</keyword>
<dbReference type="AlphaFoldDB" id="A0A2Z4YEJ8"/>
<evidence type="ECO:0000313" key="2">
    <source>
        <dbReference type="EMBL" id="AXA39706.1"/>
    </source>
</evidence>
<name>A0A2Z4YEJ8_RHILE</name>
<organism evidence="2 3">
    <name type="scientific">Rhizobium leguminosarum</name>
    <dbReference type="NCBI Taxonomy" id="384"/>
    <lineage>
        <taxon>Bacteria</taxon>
        <taxon>Pseudomonadati</taxon>
        <taxon>Pseudomonadota</taxon>
        <taxon>Alphaproteobacteria</taxon>
        <taxon>Hyphomicrobiales</taxon>
        <taxon>Rhizobiaceae</taxon>
        <taxon>Rhizobium/Agrobacterium group</taxon>
        <taxon>Rhizobium</taxon>
    </lineage>
</organism>
<protein>
    <submittedName>
        <fullName evidence="2">Uncharacterized protein</fullName>
    </submittedName>
</protein>
<keyword evidence="1" id="KW-0812">Transmembrane</keyword>
<keyword evidence="1" id="KW-0472">Membrane</keyword>